<dbReference type="Gene3D" id="3.30.565.10">
    <property type="entry name" value="Histidine kinase-like ATPase, C-terminal domain"/>
    <property type="match status" value="1"/>
</dbReference>
<comment type="caution">
    <text evidence="10">The sequence shown here is derived from an EMBL/GenBank/DDBJ whole genome shotgun (WGS) entry which is preliminary data.</text>
</comment>
<keyword evidence="8" id="KW-0812">Transmembrane</keyword>
<keyword evidence="7" id="KW-0175">Coiled coil</keyword>
<dbReference type="PANTHER" id="PTHR43711">
    <property type="entry name" value="TWO-COMPONENT HISTIDINE KINASE"/>
    <property type="match status" value="1"/>
</dbReference>
<dbReference type="InterPro" id="IPR003594">
    <property type="entry name" value="HATPase_dom"/>
</dbReference>
<dbReference type="AlphaFoldDB" id="U6RGP8"/>
<evidence type="ECO:0000256" key="5">
    <source>
        <dbReference type="ARBA" id="ARBA00022777"/>
    </source>
</evidence>
<sequence>MLQFMKGFNVKLCYYYEYGVKEDIEFIRNLFPQTENIAIISDNSYAGLSQMKYVENEIAEHFPDLQIIHIDGRTMDMAQARQAMKNLPERTAAMLCVWRYDSKKVTHISNAEYVFKLANNLPVFSLTGSGIGYWAIGGNIPRYDAVNSKIHLAQKAYDLLDKKIDAKPDFFCYPNEFKIDMNMIKAFRLENKQLPSDALYINESNTLATFIEQYKGYIILAGVLLVVLVAGFIVAISYSVRLNLLKRNLEKSEAQLREEKKVLELSEHNLLIAKNKAEEANRIKSQFVSNMSHEIRTPLNAIVGSSNLLASQVESNLELKEYVDIIYHNSDLLLKLINDVLDISSIESDSLNFHFEPCQLLPYCQTIVDSFSTQVPQGIELRVDVPQKDISITTDTYRLQQAIINLINNAIKFTKKGYIELSIRPDQDDETVVFSITDTGCGIPPEEHENVFKRFVKLNEYVQGTGLGLSITRLIITKLGGKIWIDGNYQKGARFVFTLPVCPAEQKNNA</sequence>
<feature type="domain" description="Histidine kinase" evidence="9">
    <location>
        <begin position="290"/>
        <end position="503"/>
    </location>
</feature>
<keyword evidence="6" id="KW-0902">Two-component regulatory system</keyword>
<dbReference type="Pfam" id="PF00512">
    <property type="entry name" value="HisKA"/>
    <property type="match status" value="1"/>
</dbReference>
<evidence type="ECO:0000256" key="8">
    <source>
        <dbReference type="SAM" id="Phobius"/>
    </source>
</evidence>
<dbReference type="PATRIC" id="fig|1121098.3.peg.1452"/>
<dbReference type="SMART" id="SM00388">
    <property type="entry name" value="HisKA"/>
    <property type="match status" value="1"/>
</dbReference>
<keyword evidence="4" id="KW-0808">Transferase</keyword>
<evidence type="ECO:0000256" key="6">
    <source>
        <dbReference type="ARBA" id="ARBA00023012"/>
    </source>
</evidence>
<dbReference type="FunFam" id="3.30.565.10:FF:000006">
    <property type="entry name" value="Sensor histidine kinase WalK"/>
    <property type="match status" value="1"/>
</dbReference>
<dbReference type="SUPFAM" id="SSF47384">
    <property type="entry name" value="Homodimeric domain of signal transducing histidine kinase"/>
    <property type="match status" value="1"/>
</dbReference>
<protein>
    <recommendedName>
        <fullName evidence="2">histidine kinase</fullName>
        <ecNumber evidence="2">2.7.13.3</ecNumber>
    </recommendedName>
</protein>
<evidence type="ECO:0000313" key="10">
    <source>
        <dbReference type="EMBL" id="EOA55794.1"/>
    </source>
</evidence>
<dbReference type="InterPro" id="IPR005467">
    <property type="entry name" value="His_kinase_dom"/>
</dbReference>
<dbReference type="PRINTS" id="PR00344">
    <property type="entry name" value="BCTRLSENSOR"/>
</dbReference>
<comment type="catalytic activity">
    <reaction evidence="1">
        <text>ATP + protein L-histidine = ADP + protein N-phospho-L-histidine.</text>
        <dbReference type="EC" id="2.7.13.3"/>
    </reaction>
</comment>
<name>U6RGP8_9BACT</name>
<dbReference type="InterPro" id="IPR036097">
    <property type="entry name" value="HisK_dim/P_sf"/>
</dbReference>
<dbReference type="PROSITE" id="PS50109">
    <property type="entry name" value="HIS_KIN"/>
    <property type="match status" value="1"/>
</dbReference>
<keyword evidence="11" id="KW-1185">Reference proteome</keyword>
<evidence type="ECO:0000259" key="9">
    <source>
        <dbReference type="PROSITE" id="PS50109"/>
    </source>
</evidence>
<dbReference type="SUPFAM" id="SSF55874">
    <property type="entry name" value="ATPase domain of HSP90 chaperone/DNA topoisomerase II/histidine kinase"/>
    <property type="match status" value="1"/>
</dbReference>
<evidence type="ECO:0000256" key="1">
    <source>
        <dbReference type="ARBA" id="ARBA00000085"/>
    </source>
</evidence>
<dbReference type="Gene3D" id="1.10.287.130">
    <property type="match status" value="1"/>
</dbReference>
<evidence type="ECO:0000256" key="2">
    <source>
        <dbReference type="ARBA" id="ARBA00012438"/>
    </source>
</evidence>
<dbReference type="eggNOG" id="COG2205">
    <property type="taxonomic scope" value="Bacteria"/>
</dbReference>
<dbReference type="HOGENOM" id="CLU_000445_38_1_10"/>
<dbReference type="InterPro" id="IPR036890">
    <property type="entry name" value="HATPase_C_sf"/>
</dbReference>
<dbReference type="EMBL" id="AQHY01000017">
    <property type="protein sequence ID" value="EOA55794.1"/>
    <property type="molecule type" value="Genomic_DNA"/>
</dbReference>
<reference evidence="10 11" key="1">
    <citation type="submission" date="2013-04" db="EMBL/GenBank/DDBJ databases">
        <title>The Genome Sequence of Bacteroides massiliensis DSM 17679.</title>
        <authorList>
            <consortium name="The Broad Institute Genomics Platform"/>
            <person name="Earl A."/>
            <person name="Ward D."/>
            <person name="Feldgarden M."/>
            <person name="Gevers D."/>
            <person name="Martens E."/>
            <person name="Fenner L."/>
            <person name="Roux V."/>
            <person name="Mallet M.N."/>
            <person name="Raoult D."/>
            <person name="Walker B."/>
            <person name="Young S."/>
            <person name="Zeng Q."/>
            <person name="Gargeya S."/>
            <person name="Fitzgerald M."/>
            <person name="Haas B."/>
            <person name="Abouelleil A."/>
            <person name="Allen A.W."/>
            <person name="Alvarado L."/>
            <person name="Arachchi H.M."/>
            <person name="Berlin A.M."/>
            <person name="Chapman S.B."/>
            <person name="Gainer-Dewar J."/>
            <person name="Goldberg J."/>
            <person name="Griggs A."/>
            <person name="Gujja S."/>
            <person name="Hansen M."/>
            <person name="Howarth C."/>
            <person name="Imamovic A."/>
            <person name="Ireland A."/>
            <person name="Larimer J."/>
            <person name="McCowan C."/>
            <person name="Murphy C."/>
            <person name="Pearson M."/>
            <person name="Poon T.W."/>
            <person name="Priest M."/>
            <person name="Roberts A."/>
            <person name="Saif S."/>
            <person name="Shea T."/>
            <person name="Sisk P."/>
            <person name="Sykes S."/>
            <person name="Wortman J."/>
            <person name="Nusbaum C."/>
            <person name="Birren B."/>
        </authorList>
    </citation>
    <scope>NUCLEOTIDE SEQUENCE [LARGE SCALE GENOMIC DNA]</scope>
    <source>
        <strain evidence="11">B84634 / Timone 84634 / DSM 17679 / JCM 13223</strain>
    </source>
</reference>
<dbReference type="InterPro" id="IPR003661">
    <property type="entry name" value="HisK_dim/P_dom"/>
</dbReference>
<dbReference type="Proteomes" id="UP000017831">
    <property type="component" value="Unassembled WGS sequence"/>
</dbReference>
<gene>
    <name evidence="10" type="ORF">HMPREF1534_01432</name>
</gene>
<organism evidence="10 11">
    <name type="scientific">Phocaeicola massiliensis B84634 = Timone 84634 = DSM 17679 = JCM 13223</name>
    <dbReference type="NCBI Taxonomy" id="1121098"/>
    <lineage>
        <taxon>Bacteria</taxon>
        <taxon>Pseudomonadati</taxon>
        <taxon>Bacteroidota</taxon>
        <taxon>Bacteroidia</taxon>
        <taxon>Bacteroidales</taxon>
        <taxon>Bacteroidaceae</taxon>
        <taxon>Phocaeicola</taxon>
    </lineage>
</organism>
<dbReference type="InterPro" id="IPR004358">
    <property type="entry name" value="Sig_transdc_His_kin-like_C"/>
</dbReference>
<evidence type="ECO:0000256" key="7">
    <source>
        <dbReference type="SAM" id="Coils"/>
    </source>
</evidence>
<dbReference type="Pfam" id="PF02518">
    <property type="entry name" value="HATPase_c"/>
    <property type="match status" value="1"/>
</dbReference>
<keyword evidence="5" id="KW-0418">Kinase</keyword>
<feature type="coiled-coil region" evidence="7">
    <location>
        <begin position="242"/>
        <end position="269"/>
    </location>
</feature>
<evidence type="ECO:0000313" key="11">
    <source>
        <dbReference type="Proteomes" id="UP000017831"/>
    </source>
</evidence>
<dbReference type="EC" id="2.7.13.3" evidence="2"/>
<keyword evidence="3" id="KW-0597">Phosphoprotein</keyword>
<accession>U6RGP8</accession>
<dbReference type="PANTHER" id="PTHR43711:SF31">
    <property type="entry name" value="HISTIDINE KINASE"/>
    <property type="match status" value="1"/>
</dbReference>
<evidence type="ECO:0000256" key="3">
    <source>
        <dbReference type="ARBA" id="ARBA00022553"/>
    </source>
</evidence>
<dbReference type="InterPro" id="IPR050736">
    <property type="entry name" value="Sensor_HK_Regulatory"/>
</dbReference>
<dbReference type="CDD" id="cd00082">
    <property type="entry name" value="HisKA"/>
    <property type="match status" value="1"/>
</dbReference>
<evidence type="ECO:0000256" key="4">
    <source>
        <dbReference type="ARBA" id="ARBA00022679"/>
    </source>
</evidence>
<keyword evidence="8" id="KW-1133">Transmembrane helix</keyword>
<dbReference type="SMART" id="SM00387">
    <property type="entry name" value="HATPase_c"/>
    <property type="match status" value="1"/>
</dbReference>
<feature type="transmembrane region" description="Helical" evidence="8">
    <location>
        <begin position="217"/>
        <end position="240"/>
    </location>
</feature>
<dbReference type="STRING" id="1121098.HMPREF1534_01432"/>
<keyword evidence="8" id="KW-0472">Membrane</keyword>
<proteinExistence type="predicted"/>
<dbReference type="GO" id="GO:0000155">
    <property type="term" value="F:phosphorelay sensor kinase activity"/>
    <property type="evidence" value="ECO:0007669"/>
    <property type="project" value="InterPro"/>
</dbReference>